<proteinExistence type="predicted"/>
<dbReference type="EMBL" id="MIKF01000054">
    <property type="protein sequence ID" value="RTE80590.1"/>
    <property type="molecule type" value="Genomic_DNA"/>
</dbReference>
<evidence type="ECO:0000256" key="1">
    <source>
        <dbReference type="SAM" id="MobiDB-lite"/>
    </source>
</evidence>
<keyword evidence="3" id="KW-1185">Reference proteome</keyword>
<organism evidence="2 3">
    <name type="scientific">Fusarium euwallaceae</name>
    <dbReference type="NCBI Taxonomy" id="1147111"/>
    <lineage>
        <taxon>Eukaryota</taxon>
        <taxon>Fungi</taxon>
        <taxon>Dikarya</taxon>
        <taxon>Ascomycota</taxon>
        <taxon>Pezizomycotina</taxon>
        <taxon>Sordariomycetes</taxon>
        <taxon>Hypocreomycetidae</taxon>
        <taxon>Hypocreales</taxon>
        <taxon>Nectriaceae</taxon>
        <taxon>Fusarium</taxon>
        <taxon>Fusarium solani species complex</taxon>
    </lineage>
</organism>
<evidence type="ECO:0000313" key="3">
    <source>
        <dbReference type="Proteomes" id="UP000287124"/>
    </source>
</evidence>
<dbReference type="Gene3D" id="2.60.40.420">
    <property type="entry name" value="Cupredoxins - blue copper proteins"/>
    <property type="match status" value="2"/>
</dbReference>
<gene>
    <name evidence="2" type="ORF">BHE90_004922</name>
</gene>
<accession>A0A430LXX8</accession>
<dbReference type="AlphaFoldDB" id="A0A430LXX8"/>
<dbReference type="InterPro" id="IPR008972">
    <property type="entry name" value="Cupredoxin"/>
</dbReference>
<protein>
    <submittedName>
        <fullName evidence="2">Uncharacterized protein</fullName>
    </submittedName>
</protein>
<evidence type="ECO:0000313" key="2">
    <source>
        <dbReference type="EMBL" id="RTE80590.1"/>
    </source>
</evidence>
<sequence length="131" mass="14097">MVIDSDSGLLSEAIESETLTISMGEGREVVVDFSHSGGQNLTLRNQDGVDKEADYANTDQVIRFVVGIDTVASSCTVKKISGSSNGVDFGDAQDRVLANVPRGTVEMWEFENDGGWTHPHAPGRLSHPEPH</sequence>
<dbReference type="Proteomes" id="UP000287124">
    <property type="component" value="Unassembled WGS sequence"/>
</dbReference>
<reference evidence="2 3" key="1">
    <citation type="submission" date="2017-06" db="EMBL/GenBank/DDBJ databases">
        <title>Comparative genomic analysis of Ambrosia Fusariam Clade fungi.</title>
        <authorList>
            <person name="Stajich J.E."/>
            <person name="Carrillo J."/>
            <person name="Kijimoto T."/>
            <person name="Eskalen A."/>
            <person name="O'Donnell K."/>
            <person name="Kasson M."/>
        </authorList>
    </citation>
    <scope>NUCLEOTIDE SEQUENCE [LARGE SCALE GENOMIC DNA]</scope>
    <source>
        <strain evidence="2 3">UCR1854</strain>
    </source>
</reference>
<name>A0A430LXX8_9HYPO</name>
<comment type="caution">
    <text evidence="2">The sequence shown here is derived from an EMBL/GenBank/DDBJ whole genome shotgun (WGS) entry which is preliminary data.</text>
</comment>
<feature type="region of interest" description="Disordered" evidence="1">
    <location>
        <begin position="112"/>
        <end position="131"/>
    </location>
</feature>